<comment type="caution">
    <text evidence="4">The sequence shown here is derived from an EMBL/GenBank/DDBJ whole genome shotgun (WGS) entry which is preliminary data.</text>
</comment>
<proteinExistence type="predicted"/>
<feature type="domain" description="Soluble ligand binding" evidence="3">
    <location>
        <begin position="138"/>
        <end position="188"/>
    </location>
</feature>
<dbReference type="InterPro" id="IPR049712">
    <property type="entry name" value="Poly_export"/>
</dbReference>
<dbReference type="Gene3D" id="3.30.1950.10">
    <property type="entry name" value="wza like domain"/>
    <property type="match status" value="1"/>
</dbReference>
<evidence type="ECO:0000259" key="2">
    <source>
        <dbReference type="Pfam" id="PF02563"/>
    </source>
</evidence>
<evidence type="ECO:0000259" key="3">
    <source>
        <dbReference type="Pfam" id="PF10531"/>
    </source>
</evidence>
<feature type="domain" description="Polysaccharide export protein N-terminal" evidence="2">
    <location>
        <begin position="55"/>
        <end position="128"/>
    </location>
</feature>
<dbReference type="PROSITE" id="PS51257">
    <property type="entry name" value="PROKAR_LIPOPROTEIN"/>
    <property type="match status" value="1"/>
</dbReference>
<organism evidence="4 5">
    <name type="scientific">Aurantiacibacter zhengii</name>
    <dbReference type="NCBI Taxonomy" id="2307003"/>
    <lineage>
        <taxon>Bacteria</taxon>
        <taxon>Pseudomonadati</taxon>
        <taxon>Pseudomonadota</taxon>
        <taxon>Alphaproteobacteria</taxon>
        <taxon>Sphingomonadales</taxon>
        <taxon>Erythrobacteraceae</taxon>
        <taxon>Aurantiacibacter</taxon>
    </lineage>
</organism>
<gene>
    <name evidence="4" type="ORF">D2V07_11260</name>
</gene>
<keyword evidence="5" id="KW-1185">Reference proteome</keyword>
<dbReference type="Proteomes" id="UP000286576">
    <property type="component" value="Unassembled WGS sequence"/>
</dbReference>
<sequence>MRIRSVEVLTGKNIVRGTVLLFASLVLASCASVDRSYGGSDAYEVTALTQIPAPASTSSRFSPMGIIEVTVAQDETLSGTYAIDENGMLNFPLIGEVAALGLSPTQLAAVISSRLSGEYVIDPSVTVNPINAVPPTISIGGQVKAPGNYPMANATTLMRAINSAGGLGEFAKADDVLVFREVSGERYIGLYNMEAIMRGNLPDPALYEGDIVMVGDNPGERRLERILQILPAVTSSLVLIERVASSN</sequence>
<dbReference type="Pfam" id="PF10531">
    <property type="entry name" value="SLBB"/>
    <property type="match status" value="1"/>
</dbReference>
<dbReference type="AlphaFoldDB" id="A0A418NRU7"/>
<dbReference type="PANTHER" id="PTHR33619">
    <property type="entry name" value="POLYSACCHARIDE EXPORT PROTEIN GFCE-RELATED"/>
    <property type="match status" value="1"/>
</dbReference>
<dbReference type="PANTHER" id="PTHR33619:SF3">
    <property type="entry name" value="POLYSACCHARIDE EXPORT PROTEIN GFCE-RELATED"/>
    <property type="match status" value="1"/>
</dbReference>
<name>A0A418NRU7_9SPHN</name>
<keyword evidence="1" id="KW-0732">Signal</keyword>
<dbReference type="Pfam" id="PF02563">
    <property type="entry name" value="Poly_export"/>
    <property type="match status" value="1"/>
</dbReference>
<reference evidence="4 5" key="1">
    <citation type="submission" date="2018-08" db="EMBL/GenBank/DDBJ databases">
        <title>Erythrobacter zhengii sp.nov., a bacterium isolated from deep-sea sediment.</title>
        <authorList>
            <person name="Fang C."/>
            <person name="Wu Y.-H."/>
            <person name="Sun C."/>
            <person name="Wang H."/>
            <person name="Cheng H."/>
            <person name="Meng F.-X."/>
            <person name="Wang C.-S."/>
            <person name="Xu X.-W."/>
        </authorList>
    </citation>
    <scope>NUCLEOTIDE SEQUENCE [LARGE SCALE GENOMIC DNA]</scope>
    <source>
        <strain evidence="4 5">V18</strain>
    </source>
</reference>
<evidence type="ECO:0000313" key="4">
    <source>
        <dbReference type="EMBL" id="RIV85879.1"/>
    </source>
</evidence>
<dbReference type="EMBL" id="QXFL01000004">
    <property type="protein sequence ID" value="RIV85879.1"/>
    <property type="molecule type" value="Genomic_DNA"/>
</dbReference>
<dbReference type="InterPro" id="IPR019554">
    <property type="entry name" value="Soluble_ligand-bd"/>
</dbReference>
<dbReference type="Gene3D" id="3.10.560.10">
    <property type="entry name" value="Outer membrane lipoprotein wza domain like"/>
    <property type="match status" value="1"/>
</dbReference>
<evidence type="ECO:0000256" key="1">
    <source>
        <dbReference type="ARBA" id="ARBA00022729"/>
    </source>
</evidence>
<dbReference type="InterPro" id="IPR003715">
    <property type="entry name" value="Poly_export_N"/>
</dbReference>
<accession>A0A418NRU7</accession>
<dbReference type="GO" id="GO:0015159">
    <property type="term" value="F:polysaccharide transmembrane transporter activity"/>
    <property type="evidence" value="ECO:0007669"/>
    <property type="project" value="InterPro"/>
</dbReference>
<protein>
    <submittedName>
        <fullName evidence="4">Polysaccharide export protein</fullName>
    </submittedName>
</protein>
<evidence type="ECO:0000313" key="5">
    <source>
        <dbReference type="Proteomes" id="UP000286576"/>
    </source>
</evidence>